<dbReference type="InterPro" id="IPR050571">
    <property type="entry name" value="Class-IV_PLP-Dep_Aminotrnsfr"/>
</dbReference>
<gene>
    <name evidence="2" type="ORF">METZ01_LOCUS300292</name>
</gene>
<evidence type="ECO:0008006" key="3">
    <source>
        <dbReference type="Google" id="ProtNLM"/>
    </source>
</evidence>
<comment type="similarity">
    <text evidence="1">Belongs to the class-IV pyridoxal-phosphate-dependent aminotransferase family.</text>
</comment>
<feature type="non-terminal residue" evidence="2">
    <location>
        <position position="1"/>
    </location>
</feature>
<reference evidence="2" key="1">
    <citation type="submission" date="2018-05" db="EMBL/GenBank/DDBJ databases">
        <authorList>
            <person name="Lanie J.A."/>
            <person name="Ng W.-L."/>
            <person name="Kazmierczak K.M."/>
            <person name="Andrzejewski T.M."/>
            <person name="Davidsen T.M."/>
            <person name="Wayne K.J."/>
            <person name="Tettelin H."/>
            <person name="Glass J.I."/>
            <person name="Rusch D."/>
            <person name="Podicherti R."/>
            <person name="Tsui H.-C.T."/>
            <person name="Winkler M.E."/>
        </authorList>
    </citation>
    <scope>NUCLEOTIDE SEQUENCE</scope>
</reference>
<dbReference type="GO" id="GO:0019752">
    <property type="term" value="P:carboxylic acid metabolic process"/>
    <property type="evidence" value="ECO:0007669"/>
    <property type="project" value="TreeGrafter"/>
</dbReference>
<dbReference type="SUPFAM" id="SSF52540">
    <property type="entry name" value="P-loop containing nucleoside triphosphate hydrolases"/>
    <property type="match status" value="1"/>
</dbReference>
<dbReference type="Pfam" id="PF19798">
    <property type="entry name" value="Sulfotransfer_5"/>
    <property type="match status" value="1"/>
</dbReference>
<dbReference type="PANTHER" id="PTHR42743">
    <property type="entry name" value="AMINO-ACID AMINOTRANSFERASE"/>
    <property type="match status" value="1"/>
</dbReference>
<name>A0A382MFY9_9ZZZZ</name>
<sequence length="198" mass="23560">GREEIIQSQNTDWEKITGELCGTIPTNKSVWYQKHMVHHITGNMNFDWTKYFNNCFLIRHPRDVITSYIKKYTITSAVQLGYPQQKRLYDWMCLKRIKKPPVIEANDIVKDPKQVLCFLCSELNIEFYESMLSWEPGPRDTDGVWSKYWYENVNRSSGFMPLKTTSKEIPNELESIYSECLETYNYFYDRKEFNAVIS</sequence>
<dbReference type="InterPro" id="IPR027417">
    <property type="entry name" value="P-loop_NTPase"/>
</dbReference>
<evidence type="ECO:0000313" key="2">
    <source>
        <dbReference type="EMBL" id="SVC47438.1"/>
    </source>
</evidence>
<evidence type="ECO:0000256" key="1">
    <source>
        <dbReference type="ARBA" id="ARBA00009320"/>
    </source>
</evidence>
<proteinExistence type="inferred from homology"/>
<protein>
    <recommendedName>
        <fullName evidence="3">Sulfotransferase domain-containing protein</fullName>
    </recommendedName>
</protein>
<dbReference type="AlphaFoldDB" id="A0A382MFY9"/>
<accession>A0A382MFY9</accession>
<dbReference type="PANTHER" id="PTHR42743:SF11">
    <property type="entry name" value="AMINODEOXYCHORISMATE LYASE"/>
    <property type="match status" value="1"/>
</dbReference>
<dbReference type="Gene3D" id="3.40.50.300">
    <property type="entry name" value="P-loop containing nucleotide triphosphate hydrolases"/>
    <property type="match status" value="1"/>
</dbReference>
<organism evidence="2">
    <name type="scientific">marine metagenome</name>
    <dbReference type="NCBI Taxonomy" id="408172"/>
    <lineage>
        <taxon>unclassified sequences</taxon>
        <taxon>metagenomes</taxon>
        <taxon>ecological metagenomes</taxon>
    </lineage>
</organism>
<dbReference type="EMBL" id="UINC01093203">
    <property type="protein sequence ID" value="SVC47438.1"/>
    <property type="molecule type" value="Genomic_DNA"/>
</dbReference>